<proteinExistence type="predicted"/>
<feature type="coiled-coil region" evidence="1">
    <location>
        <begin position="137"/>
        <end position="164"/>
    </location>
</feature>
<accession>M2M9M6</accession>
<dbReference type="OrthoDB" id="3918393at2759"/>
<dbReference type="GeneID" id="19109061"/>
<feature type="compositionally biased region" description="Basic and acidic residues" evidence="2">
    <location>
        <begin position="18"/>
        <end position="27"/>
    </location>
</feature>
<gene>
    <name evidence="3" type="ORF">BAUCODRAFT_150497</name>
</gene>
<feature type="compositionally biased region" description="Basic and acidic residues" evidence="2">
    <location>
        <begin position="368"/>
        <end position="382"/>
    </location>
</feature>
<dbReference type="OMA" id="NMHQHNG"/>
<sequence>MKSRNSSPQSSPQVLRRIRVDGVKEDASAPSGSPNLRFGELPTLRKMSGLSPYPMQTNGRDTSPQPGLLQPIPHGAGSRRVSGEMTPSRLSLNGHVPSSCVSGTVSASPASAENESPAQWSSAIGHATTAGKSGRVIERLMAENDKLKRELELANLRALELEKSLSMYRPQMEALKQENENLSHARGVDSTLIGRRDRKIEELKNDCAVKDERLRKLEELTKHIGREAEDAREEHAREMQSLVEQTKHATVNAEIWETSHKQLRAEYLTRKDQWERDLKGERRQRELDRQRMAKLDVVHEQMRQESERGGKIQAELMQRWEALEDAMRLTINRADGSSEQLRVRSEEMVRLAEQMRWVMNVYKSTGGGERKDSRRDSLPCEA</sequence>
<dbReference type="RefSeq" id="XP_007679427.1">
    <property type="nucleotide sequence ID" value="XM_007681237.1"/>
</dbReference>
<dbReference type="AlphaFoldDB" id="M2M9M6"/>
<protein>
    <recommendedName>
        <fullName evidence="5">SWI5-dependent HO expression protein 3</fullName>
    </recommendedName>
</protein>
<evidence type="ECO:0000256" key="2">
    <source>
        <dbReference type="SAM" id="MobiDB-lite"/>
    </source>
</evidence>
<dbReference type="KEGG" id="bcom:BAUCODRAFT_150497"/>
<dbReference type="Proteomes" id="UP000011761">
    <property type="component" value="Unassembled WGS sequence"/>
</dbReference>
<evidence type="ECO:0000313" key="3">
    <source>
        <dbReference type="EMBL" id="EMC93126.1"/>
    </source>
</evidence>
<dbReference type="HOGENOM" id="CLU_048328_0_0_1"/>
<evidence type="ECO:0000256" key="1">
    <source>
        <dbReference type="SAM" id="Coils"/>
    </source>
</evidence>
<reference evidence="3 4" key="1">
    <citation type="journal article" date="2012" name="PLoS Pathog.">
        <title>Diverse lifestyles and strategies of plant pathogenesis encoded in the genomes of eighteen Dothideomycetes fungi.</title>
        <authorList>
            <person name="Ohm R.A."/>
            <person name="Feau N."/>
            <person name="Henrissat B."/>
            <person name="Schoch C.L."/>
            <person name="Horwitz B.A."/>
            <person name="Barry K.W."/>
            <person name="Condon B.J."/>
            <person name="Copeland A.C."/>
            <person name="Dhillon B."/>
            <person name="Glaser F."/>
            <person name="Hesse C.N."/>
            <person name="Kosti I."/>
            <person name="LaButti K."/>
            <person name="Lindquist E.A."/>
            <person name="Lucas S."/>
            <person name="Salamov A.A."/>
            <person name="Bradshaw R.E."/>
            <person name="Ciuffetti L."/>
            <person name="Hamelin R.C."/>
            <person name="Kema G.H.J."/>
            <person name="Lawrence C."/>
            <person name="Scott J.A."/>
            <person name="Spatafora J.W."/>
            <person name="Turgeon B.G."/>
            <person name="de Wit P.J.G.M."/>
            <person name="Zhong S."/>
            <person name="Goodwin S.B."/>
            <person name="Grigoriev I.V."/>
        </authorList>
    </citation>
    <scope>NUCLEOTIDE SEQUENCE [LARGE SCALE GENOMIC DNA]</scope>
    <source>
        <strain evidence="3 4">UAMH 10762</strain>
    </source>
</reference>
<feature type="coiled-coil region" evidence="1">
    <location>
        <begin position="200"/>
        <end position="284"/>
    </location>
</feature>
<feature type="region of interest" description="Disordered" evidence="2">
    <location>
        <begin position="1"/>
        <end position="127"/>
    </location>
</feature>
<keyword evidence="4" id="KW-1185">Reference proteome</keyword>
<feature type="compositionally biased region" description="Low complexity" evidence="2">
    <location>
        <begin position="106"/>
        <end position="118"/>
    </location>
</feature>
<keyword evidence="1" id="KW-0175">Coiled coil</keyword>
<dbReference type="EMBL" id="KB445560">
    <property type="protein sequence ID" value="EMC93126.1"/>
    <property type="molecule type" value="Genomic_DNA"/>
</dbReference>
<feature type="compositionally biased region" description="Polar residues" evidence="2">
    <location>
        <begin position="1"/>
        <end position="13"/>
    </location>
</feature>
<dbReference type="STRING" id="717646.M2M9M6"/>
<organism evidence="3 4">
    <name type="scientific">Baudoinia panamericana (strain UAMH 10762)</name>
    <name type="common">Angels' share fungus</name>
    <name type="synonym">Baudoinia compniacensis (strain UAMH 10762)</name>
    <dbReference type="NCBI Taxonomy" id="717646"/>
    <lineage>
        <taxon>Eukaryota</taxon>
        <taxon>Fungi</taxon>
        <taxon>Dikarya</taxon>
        <taxon>Ascomycota</taxon>
        <taxon>Pezizomycotina</taxon>
        <taxon>Dothideomycetes</taxon>
        <taxon>Dothideomycetidae</taxon>
        <taxon>Mycosphaerellales</taxon>
        <taxon>Teratosphaeriaceae</taxon>
        <taxon>Baudoinia</taxon>
    </lineage>
</organism>
<name>M2M9M6_BAUPA</name>
<evidence type="ECO:0008006" key="5">
    <source>
        <dbReference type="Google" id="ProtNLM"/>
    </source>
</evidence>
<feature type="region of interest" description="Disordered" evidence="2">
    <location>
        <begin position="363"/>
        <end position="382"/>
    </location>
</feature>
<feature type="compositionally biased region" description="Polar residues" evidence="2">
    <location>
        <begin position="54"/>
        <end position="65"/>
    </location>
</feature>
<evidence type="ECO:0000313" key="4">
    <source>
        <dbReference type="Proteomes" id="UP000011761"/>
    </source>
</evidence>
<dbReference type="eggNOG" id="ENOG502S77X">
    <property type="taxonomic scope" value="Eukaryota"/>
</dbReference>